<dbReference type="Proteomes" id="UP000185473">
    <property type="component" value="Chromosome"/>
</dbReference>
<gene>
    <name evidence="1" type="ORF">FOL01_0200</name>
</gene>
<dbReference type="Pfam" id="PF10012">
    <property type="entry name" value="DUF2255"/>
    <property type="match status" value="1"/>
</dbReference>
<sequence>MTLQWTTEQLNKFTSADDLHVSPFYADGKTYGTPTWIWSVIVDDDLYVRAYNGQNSRWYQSAMVQGAGKISLAGEEFETKFIDASGSNELDLKINAAYQEKYQDSPYLPPMLQAGPVSATVKILPR</sequence>
<organism evidence="1 2">
    <name type="scientific">Weissella jogaejeotgali</name>
    <dbReference type="NCBI Taxonomy" id="1631871"/>
    <lineage>
        <taxon>Bacteria</taxon>
        <taxon>Bacillati</taxon>
        <taxon>Bacillota</taxon>
        <taxon>Bacilli</taxon>
        <taxon>Lactobacillales</taxon>
        <taxon>Lactobacillaceae</taxon>
        <taxon>Weissella</taxon>
    </lineage>
</organism>
<proteinExistence type="predicted"/>
<dbReference type="PIRSF" id="PIRSF028498">
    <property type="entry name" value="UCP028498"/>
    <property type="match status" value="1"/>
</dbReference>
<dbReference type="KEGG" id="wjo:FOL01_0200"/>
<keyword evidence="2" id="KW-1185">Reference proteome</keyword>
<dbReference type="AlphaFoldDB" id="A0A1L6R928"/>
<name>A0A1L6R928_9LACO</name>
<accession>A0A1L6R928</accession>
<evidence type="ECO:0000313" key="2">
    <source>
        <dbReference type="Proteomes" id="UP000185473"/>
    </source>
</evidence>
<reference evidence="1 2" key="1">
    <citation type="submission" date="2016-02" db="EMBL/GenBank/DDBJ databases">
        <title>Complete Genome Sequence of Weissella jogaejeotgali FOL01.</title>
        <authorList>
            <person name="Lee J.-H."/>
            <person name="Ku H.-J."/>
        </authorList>
    </citation>
    <scope>NUCLEOTIDE SEQUENCE [LARGE SCALE GENOMIC DNA]</scope>
    <source>
        <strain evidence="1 2">FOL01</strain>
    </source>
</reference>
<protein>
    <recommendedName>
        <fullName evidence="3">DUF2255 family protein</fullName>
    </recommendedName>
</protein>
<dbReference type="InterPro" id="IPR016888">
    <property type="entry name" value="UCP028498"/>
</dbReference>
<dbReference type="EMBL" id="CP014332">
    <property type="protein sequence ID" value="APS41059.1"/>
    <property type="molecule type" value="Genomic_DNA"/>
</dbReference>
<dbReference type="OrthoDB" id="162563at2"/>
<evidence type="ECO:0000313" key="1">
    <source>
        <dbReference type="EMBL" id="APS41059.1"/>
    </source>
</evidence>
<evidence type="ECO:0008006" key="3">
    <source>
        <dbReference type="Google" id="ProtNLM"/>
    </source>
</evidence>
<dbReference type="STRING" id="1631871.FOL01_0200"/>
<dbReference type="RefSeq" id="WP_075268906.1">
    <property type="nucleotide sequence ID" value="NZ_CP014332.1"/>
</dbReference>